<evidence type="ECO:0000256" key="4">
    <source>
        <dbReference type="ARBA" id="ARBA00023163"/>
    </source>
</evidence>
<dbReference type="InterPro" id="IPR036390">
    <property type="entry name" value="WH_DNA-bd_sf"/>
</dbReference>
<dbReference type="AlphaFoldDB" id="A0AAW1VCE2"/>
<comment type="subcellular location">
    <subcellularLocation>
        <location evidence="1">Nucleus</location>
    </subcellularLocation>
</comment>
<keyword evidence="2" id="KW-0805">Transcription regulation</keyword>
<dbReference type="FunFam" id="1.10.10.10:FF:000017">
    <property type="entry name" value="transcription factor RFX3 isoform X1"/>
    <property type="match status" value="1"/>
</dbReference>
<organism evidence="8 9">
    <name type="scientific">Henosepilachna vigintioctopunctata</name>
    <dbReference type="NCBI Taxonomy" id="420089"/>
    <lineage>
        <taxon>Eukaryota</taxon>
        <taxon>Metazoa</taxon>
        <taxon>Ecdysozoa</taxon>
        <taxon>Arthropoda</taxon>
        <taxon>Hexapoda</taxon>
        <taxon>Insecta</taxon>
        <taxon>Pterygota</taxon>
        <taxon>Neoptera</taxon>
        <taxon>Endopterygota</taxon>
        <taxon>Coleoptera</taxon>
        <taxon>Polyphaga</taxon>
        <taxon>Cucujiformia</taxon>
        <taxon>Coccinelloidea</taxon>
        <taxon>Coccinellidae</taxon>
        <taxon>Epilachninae</taxon>
        <taxon>Epilachnini</taxon>
        <taxon>Henosepilachna</taxon>
    </lineage>
</organism>
<evidence type="ECO:0000313" key="8">
    <source>
        <dbReference type="EMBL" id="KAK9889685.1"/>
    </source>
</evidence>
<dbReference type="PROSITE" id="PS51526">
    <property type="entry name" value="RFX_DBD"/>
    <property type="match status" value="1"/>
</dbReference>
<gene>
    <name evidence="8" type="ORF">WA026_007064</name>
</gene>
<keyword evidence="3" id="KW-0238">DNA-binding</keyword>
<keyword evidence="9" id="KW-1185">Reference proteome</keyword>
<protein>
    <recommendedName>
        <fullName evidence="7">RFX-type winged-helix domain-containing protein</fullName>
    </recommendedName>
</protein>
<dbReference type="GO" id="GO:0005634">
    <property type="term" value="C:nucleus"/>
    <property type="evidence" value="ECO:0007669"/>
    <property type="project" value="UniProtKB-SubCell"/>
</dbReference>
<feature type="region of interest" description="Disordered" evidence="6">
    <location>
        <begin position="1"/>
        <end position="29"/>
    </location>
</feature>
<evidence type="ECO:0000256" key="1">
    <source>
        <dbReference type="ARBA" id="ARBA00004123"/>
    </source>
</evidence>
<dbReference type="GO" id="GO:0000981">
    <property type="term" value="F:DNA-binding transcription factor activity, RNA polymerase II-specific"/>
    <property type="evidence" value="ECO:0007669"/>
    <property type="project" value="TreeGrafter"/>
</dbReference>
<dbReference type="InterPro" id="IPR039779">
    <property type="entry name" value="RFX-like"/>
</dbReference>
<dbReference type="EMBL" id="JARQZJ010000123">
    <property type="protein sequence ID" value="KAK9889685.1"/>
    <property type="molecule type" value="Genomic_DNA"/>
</dbReference>
<dbReference type="Gene3D" id="1.10.10.10">
    <property type="entry name" value="Winged helix-like DNA-binding domain superfamily/Winged helix DNA-binding domain"/>
    <property type="match status" value="1"/>
</dbReference>
<feature type="domain" description="RFX-type winged-helix" evidence="7">
    <location>
        <begin position="200"/>
        <end position="275"/>
    </location>
</feature>
<accession>A0AAW1VCE2</accession>
<evidence type="ECO:0000256" key="2">
    <source>
        <dbReference type="ARBA" id="ARBA00023015"/>
    </source>
</evidence>
<feature type="compositionally biased region" description="Pro residues" evidence="6">
    <location>
        <begin position="15"/>
        <end position="24"/>
    </location>
</feature>
<proteinExistence type="predicted"/>
<dbReference type="InterPro" id="IPR003150">
    <property type="entry name" value="DNA-bd_RFX"/>
</dbReference>
<dbReference type="Pfam" id="PF25340">
    <property type="entry name" value="BCD_RFX"/>
    <property type="match status" value="1"/>
</dbReference>
<feature type="region of interest" description="Disordered" evidence="6">
    <location>
        <begin position="62"/>
        <end position="89"/>
    </location>
</feature>
<comment type="caution">
    <text evidence="8">The sequence shown here is derived from an EMBL/GenBank/DDBJ whole genome shotgun (WGS) entry which is preliminary data.</text>
</comment>
<dbReference type="GO" id="GO:0000978">
    <property type="term" value="F:RNA polymerase II cis-regulatory region sequence-specific DNA binding"/>
    <property type="evidence" value="ECO:0007669"/>
    <property type="project" value="TreeGrafter"/>
</dbReference>
<feature type="compositionally biased region" description="Polar residues" evidence="6">
    <location>
        <begin position="65"/>
        <end position="75"/>
    </location>
</feature>
<evidence type="ECO:0000256" key="3">
    <source>
        <dbReference type="ARBA" id="ARBA00023125"/>
    </source>
</evidence>
<evidence type="ECO:0000256" key="5">
    <source>
        <dbReference type="ARBA" id="ARBA00023242"/>
    </source>
</evidence>
<evidence type="ECO:0000256" key="6">
    <source>
        <dbReference type="SAM" id="MobiDB-lite"/>
    </source>
</evidence>
<dbReference type="InterPro" id="IPR057321">
    <property type="entry name" value="RFX1-4/6/8-like_BCD"/>
</dbReference>
<reference evidence="8 9" key="1">
    <citation type="submission" date="2023-03" db="EMBL/GenBank/DDBJ databases">
        <title>Genome insight into feeding habits of ladybird beetles.</title>
        <authorList>
            <person name="Li H.-S."/>
            <person name="Huang Y.-H."/>
            <person name="Pang H."/>
        </authorList>
    </citation>
    <scope>NUCLEOTIDE SEQUENCE [LARGE SCALE GENOMIC DNA]</scope>
    <source>
        <strain evidence="8">SYSU_2023b</strain>
        <tissue evidence="8">Whole body</tissue>
    </source>
</reference>
<dbReference type="Pfam" id="PF02257">
    <property type="entry name" value="RFX_DNA_binding"/>
    <property type="match status" value="1"/>
</dbReference>
<name>A0AAW1VCE2_9CUCU</name>
<evidence type="ECO:0000313" key="9">
    <source>
        <dbReference type="Proteomes" id="UP001431783"/>
    </source>
</evidence>
<keyword evidence="4" id="KW-0804">Transcription</keyword>
<dbReference type="Proteomes" id="UP001431783">
    <property type="component" value="Unassembled WGS sequence"/>
</dbReference>
<keyword evidence="5" id="KW-0539">Nucleus</keyword>
<dbReference type="SUPFAM" id="SSF46785">
    <property type="entry name" value="Winged helix' DNA-binding domain"/>
    <property type="match status" value="1"/>
</dbReference>
<dbReference type="PANTHER" id="PTHR12619">
    <property type="entry name" value="RFX TRANSCRIPTION FACTOR FAMILY"/>
    <property type="match status" value="1"/>
</dbReference>
<sequence length="695" mass="76072">MATAARFSAGGSSSPPTPAPPTTPPVQTQTTQLIVLPASLHQAGATGTIVNGVPVIDVSALEQAAESSNESTATGEHQGEPHETDPIGQNSPHFITVTVAEGDAVASHQGYHIQYVEPEIYATQTGGGQAQMAYPVYTVGESGALYSAGQNQYYATTNTGTAAATGTVGYATAGGHYVVQQTVDADSLIASRQSPQTTNAVQWLLENYETAEGVSLPRSTLYAHYLRHCGEHKLEPVNAASFGKLIRSVFLGLRTRRLGTRGNSKYHYYGIRVKPGSSLVNVDDSGNRIAVASTSTGKAQGTIRPFKRSGDNSESTVSVMLSQHIAYLGDGSNAIPGFPDIIFTEQLPEDCGFDDVDTLKSIYREHLEAFLDAILSLEFTTVESLWREFWRSQYNNNGDECEEEKYLSKSKLFSLCSLEPVQNFMRQVDLMFYQNLIQVLVPDVLKPIPATLTQSIRNFAKNLENWLTHAMSGAPASMLAVKLSAVSAFSSSLRRYTSLNHLAQAARAVLHNTTQISQMLADLNRVDFNSVREQASWVCQCENDILGRFESDFKLTLQQQNSLEQWASWLKAVVKKALKPYEGQPTFSKAARQFLLKWSFYSSMVIRDLTLRSAASFGSFHLIRLLYDEYMFYLIEHQVAEATGCVPIAVILEGIKQDIMQNNLSMYPGDGVCNGMVNVKLGCQSPSDPKRAKIS</sequence>
<evidence type="ECO:0000259" key="7">
    <source>
        <dbReference type="PROSITE" id="PS51526"/>
    </source>
</evidence>
<dbReference type="PANTHER" id="PTHR12619:SF33">
    <property type="entry name" value="RFX, ISOFORM H"/>
    <property type="match status" value="1"/>
</dbReference>
<dbReference type="InterPro" id="IPR036388">
    <property type="entry name" value="WH-like_DNA-bd_sf"/>
</dbReference>